<keyword evidence="3" id="KW-0804">Transcription</keyword>
<dbReference type="Proteomes" id="UP000320055">
    <property type="component" value="Unassembled WGS sequence"/>
</dbReference>
<dbReference type="InterPro" id="IPR018062">
    <property type="entry name" value="HTH_AraC-typ_CS"/>
</dbReference>
<evidence type="ECO:0000256" key="1">
    <source>
        <dbReference type="ARBA" id="ARBA00023015"/>
    </source>
</evidence>
<evidence type="ECO:0000256" key="3">
    <source>
        <dbReference type="ARBA" id="ARBA00023163"/>
    </source>
</evidence>
<dbReference type="EMBL" id="CAACVJ010000001">
    <property type="protein sequence ID" value="VEP11229.1"/>
    <property type="molecule type" value="Genomic_DNA"/>
</dbReference>
<organism evidence="5 6">
    <name type="scientific">Hyella patelloides LEGE 07179</name>
    <dbReference type="NCBI Taxonomy" id="945734"/>
    <lineage>
        <taxon>Bacteria</taxon>
        <taxon>Bacillati</taxon>
        <taxon>Cyanobacteriota</taxon>
        <taxon>Cyanophyceae</taxon>
        <taxon>Pleurocapsales</taxon>
        <taxon>Hyellaceae</taxon>
        <taxon>Hyella</taxon>
    </lineage>
</organism>
<dbReference type="PROSITE" id="PS01124">
    <property type="entry name" value="HTH_ARAC_FAMILY_2"/>
    <property type="match status" value="1"/>
</dbReference>
<dbReference type="PROSITE" id="PS00041">
    <property type="entry name" value="HTH_ARAC_FAMILY_1"/>
    <property type="match status" value="1"/>
</dbReference>
<feature type="domain" description="HTH araC/xylS-type" evidence="4">
    <location>
        <begin position="138"/>
        <end position="236"/>
    </location>
</feature>
<evidence type="ECO:0000259" key="4">
    <source>
        <dbReference type="PROSITE" id="PS01124"/>
    </source>
</evidence>
<dbReference type="SUPFAM" id="SSF46689">
    <property type="entry name" value="Homeodomain-like"/>
    <property type="match status" value="2"/>
</dbReference>
<keyword evidence="6" id="KW-1185">Reference proteome</keyword>
<evidence type="ECO:0000313" key="6">
    <source>
        <dbReference type="Proteomes" id="UP000320055"/>
    </source>
</evidence>
<reference evidence="5 6" key="1">
    <citation type="submission" date="2019-01" db="EMBL/GenBank/DDBJ databases">
        <authorList>
            <person name="Brito A."/>
        </authorList>
    </citation>
    <scope>NUCLEOTIDE SEQUENCE [LARGE SCALE GENOMIC DNA]</scope>
    <source>
        <strain evidence="5">1</strain>
    </source>
</reference>
<dbReference type="PANTHER" id="PTHR43280:SF26">
    <property type="entry name" value="ARAC-FAMILY TRANSCRIPTIONAL REGULATOR"/>
    <property type="match status" value="1"/>
</dbReference>
<evidence type="ECO:0000313" key="5">
    <source>
        <dbReference type="EMBL" id="VEP11229.1"/>
    </source>
</evidence>
<proteinExistence type="predicted"/>
<dbReference type="AlphaFoldDB" id="A0A563VIL8"/>
<accession>A0A563VIL8</accession>
<sequence>MNNIKNILGERRTYSNLANTHDHSFAQLILPLQGSLFIKTASYQLELGETRLFFLPPQCQHTFYANSQNEFLVLDIPNFMLVKETEKLCGGLSIVFDERWQAIRLLMLSEIGYVSADSHNLTNLFRYAYSILQKNYTPQSIQYINANFQESISLQKLANLEGYNPTYYCQWFKKNTGMTPKAYIQSLRLQRAKELLAHTDFSILRIAQQVGYEHHASLTRLFQQHEKVTPRIYRQQSRNLAKK</sequence>
<keyword evidence="1" id="KW-0805">Transcription regulation</keyword>
<keyword evidence="2" id="KW-0238">DNA-binding</keyword>
<dbReference type="OrthoDB" id="1681793at2"/>
<dbReference type="InterPro" id="IPR011051">
    <property type="entry name" value="RmlC_Cupin_sf"/>
</dbReference>
<dbReference type="RefSeq" id="WP_144862883.1">
    <property type="nucleotide sequence ID" value="NZ_LR213766.1"/>
</dbReference>
<protein>
    <submittedName>
        <fullName evidence="5">Helix-turn-helix-domain containing protein AraC type</fullName>
    </submittedName>
</protein>
<dbReference type="GO" id="GO:0043565">
    <property type="term" value="F:sequence-specific DNA binding"/>
    <property type="evidence" value="ECO:0007669"/>
    <property type="project" value="InterPro"/>
</dbReference>
<dbReference type="Gene3D" id="1.10.10.60">
    <property type="entry name" value="Homeodomain-like"/>
    <property type="match status" value="2"/>
</dbReference>
<dbReference type="SUPFAM" id="SSF51182">
    <property type="entry name" value="RmlC-like cupins"/>
    <property type="match status" value="1"/>
</dbReference>
<dbReference type="PANTHER" id="PTHR43280">
    <property type="entry name" value="ARAC-FAMILY TRANSCRIPTIONAL REGULATOR"/>
    <property type="match status" value="1"/>
</dbReference>
<dbReference type="SMART" id="SM00342">
    <property type="entry name" value="HTH_ARAC"/>
    <property type="match status" value="1"/>
</dbReference>
<gene>
    <name evidence="5" type="ORF">H1P_10014</name>
</gene>
<dbReference type="Pfam" id="PF12833">
    <property type="entry name" value="HTH_18"/>
    <property type="match status" value="1"/>
</dbReference>
<dbReference type="InterPro" id="IPR018060">
    <property type="entry name" value="HTH_AraC"/>
</dbReference>
<name>A0A563VIL8_9CYAN</name>
<evidence type="ECO:0000256" key="2">
    <source>
        <dbReference type="ARBA" id="ARBA00023125"/>
    </source>
</evidence>
<dbReference type="InterPro" id="IPR009057">
    <property type="entry name" value="Homeodomain-like_sf"/>
</dbReference>
<dbReference type="GO" id="GO:0003700">
    <property type="term" value="F:DNA-binding transcription factor activity"/>
    <property type="evidence" value="ECO:0007669"/>
    <property type="project" value="InterPro"/>
</dbReference>